<dbReference type="Proteomes" id="UP000242188">
    <property type="component" value="Unassembled WGS sequence"/>
</dbReference>
<dbReference type="InterPro" id="IPR016565">
    <property type="entry name" value="Proteasome_assmbl_chp_1"/>
</dbReference>
<reference evidence="4 5" key="1">
    <citation type="journal article" date="2017" name="Nat. Ecol. Evol.">
        <title>Scallop genome provides insights into evolution of bilaterian karyotype and development.</title>
        <authorList>
            <person name="Wang S."/>
            <person name="Zhang J."/>
            <person name="Jiao W."/>
            <person name="Li J."/>
            <person name="Xun X."/>
            <person name="Sun Y."/>
            <person name="Guo X."/>
            <person name="Huan P."/>
            <person name="Dong B."/>
            <person name="Zhang L."/>
            <person name="Hu X."/>
            <person name="Sun X."/>
            <person name="Wang J."/>
            <person name="Zhao C."/>
            <person name="Wang Y."/>
            <person name="Wang D."/>
            <person name="Huang X."/>
            <person name="Wang R."/>
            <person name="Lv J."/>
            <person name="Li Y."/>
            <person name="Zhang Z."/>
            <person name="Liu B."/>
            <person name="Lu W."/>
            <person name="Hui Y."/>
            <person name="Liang J."/>
            <person name="Zhou Z."/>
            <person name="Hou R."/>
            <person name="Li X."/>
            <person name="Liu Y."/>
            <person name="Li H."/>
            <person name="Ning X."/>
            <person name="Lin Y."/>
            <person name="Zhao L."/>
            <person name="Xing Q."/>
            <person name="Dou J."/>
            <person name="Li Y."/>
            <person name="Mao J."/>
            <person name="Guo H."/>
            <person name="Dou H."/>
            <person name="Li T."/>
            <person name="Mu C."/>
            <person name="Jiang W."/>
            <person name="Fu Q."/>
            <person name="Fu X."/>
            <person name="Miao Y."/>
            <person name="Liu J."/>
            <person name="Yu Q."/>
            <person name="Li R."/>
            <person name="Liao H."/>
            <person name="Li X."/>
            <person name="Kong Y."/>
            <person name="Jiang Z."/>
            <person name="Chourrout D."/>
            <person name="Li R."/>
            <person name="Bao Z."/>
        </authorList>
    </citation>
    <scope>NUCLEOTIDE SEQUENCE [LARGE SCALE GENOMIC DNA]</scope>
    <source>
        <strain evidence="4 5">PY_sf001</strain>
    </source>
</reference>
<dbReference type="OrthoDB" id="17536at2759"/>
<dbReference type="GO" id="GO:0080129">
    <property type="term" value="P:proteasome core complex assembly"/>
    <property type="evidence" value="ECO:0007669"/>
    <property type="project" value="TreeGrafter"/>
</dbReference>
<sequence length="105" mass="11724">MQPPFLRALKSAKFAGTPLCPYVEQPNVIAGLPAQLLSSCQIHGHRAVLYCCYTDTIYLTSAMMKTYIPLLNSTPIKDVIQKNPHAEKELKKIVALHTSHNTLYL</sequence>
<evidence type="ECO:0000313" key="4">
    <source>
        <dbReference type="EMBL" id="OWF47476.1"/>
    </source>
</evidence>
<dbReference type="EMBL" id="NEDP02003883">
    <property type="protein sequence ID" value="OWF47476.1"/>
    <property type="molecule type" value="Genomic_DNA"/>
</dbReference>
<keyword evidence="5" id="KW-1185">Reference proteome</keyword>
<keyword evidence="3" id="KW-0143">Chaperone</keyword>
<evidence type="ECO:0000256" key="1">
    <source>
        <dbReference type="ARBA" id="ARBA00005261"/>
    </source>
</evidence>
<comment type="similarity">
    <text evidence="1">Belongs to the PSMG1 family.</text>
</comment>
<protein>
    <recommendedName>
        <fullName evidence="2">Proteasome assembly chaperone 1</fullName>
    </recommendedName>
</protein>
<evidence type="ECO:0000256" key="3">
    <source>
        <dbReference type="ARBA" id="ARBA00023186"/>
    </source>
</evidence>
<comment type="caution">
    <text evidence="4">The sequence shown here is derived from an EMBL/GenBank/DDBJ whole genome shotgun (WGS) entry which is preliminary data.</text>
</comment>
<dbReference type="GO" id="GO:0005783">
    <property type="term" value="C:endoplasmic reticulum"/>
    <property type="evidence" value="ECO:0007669"/>
    <property type="project" value="InterPro"/>
</dbReference>
<dbReference type="STRING" id="6573.A0A210QFE9"/>
<dbReference type="PANTHER" id="PTHR15069:SF1">
    <property type="entry name" value="PROTEASOME ASSEMBLY CHAPERONE 1"/>
    <property type="match status" value="1"/>
</dbReference>
<dbReference type="Pfam" id="PF16094">
    <property type="entry name" value="PAC1"/>
    <property type="match status" value="1"/>
</dbReference>
<proteinExistence type="inferred from homology"/>
<keyword evidence="4" id="KW-0647">Proteasome</keyword>
<dbReference type="AlphaFoldDB" id="A0A210QFE9"/>
<accession>A0A210QFE9</accession>
<gene>
    <name evidence="4" type="ORF">KP79_PYT07708</name>
</gene>
<organism evidence="4 5">
    <name type="scientific">Mizuhopecten yessoensis</name>
    <name type="common">Japanese scallop</name>
    <name type="synonym">Patinopecten yessoensis</name>
    <dbReference type="NCBI Taxonomy" id="6573"/>
    <lineage>
        <taxon>Eukaryota</taxon>
        <taxon>Metazoa</taxon>
        <taxon>Spiralia</taxon>
        <taxon>Lophotrochozoa</taxon>
        <taxon>Mollusca</taxon>
        <taxon>Bivalvia</taxon>
        <taxon>Autobranchia</taxon>
        <taxon>Pteriomorphia</taxon>
        <taxon>Pectinida</taxon>
        <taxon>Pectinoidea</taxon>
        <taxon>Pectinidae</taxon>
        <taxon>Mizuhopecten</taxon>
    </lineage>
</organism>
<dbReference type="GO" id="GO:0070628">
    <property type="term" value="F:proteasome binding"/>
    <property type="evidence" value="ECO:0007669"/>
    <property type="project" value="TreeGrafter"/>
</dbReference>
<evidence type="ECO:0000313" key="5">
    <source>
        <dbReference type="Proteomes" id="UP000242188"/>
    </source>
</evidence>
<dbReference type="GO" id="GO:0000502">
    <property type="term" value="C:proteasome complex"/>
    <property type="evidence" value="ECO:0007669"/>
    <property type="project" value="UniProtKB-KW"/>
</dbReference>
<evidence type="ECO:0000256" key="2">
    <source>
        <dbReference type="ARBA" id="ARBA00019180"/>
    </source>
</evidence>
<dbReference type="PANTHER" id="PTHR15069">
    <property type="entry name" value="PROTEASOME ASSEMBLY CHAPERONE 1"/>
    <property type="match status" value="1"/>
</dbReference>
<name>A0A210QFE9_MIZYE</name>